<dbReference type="Gene3D" id="3.40.50.720">
    <property type="entry name" value="NAD(P)-binding Rossmann-like Domain"/>
    <property type="match status" value="1"/>
</dbReference>
<dbReference type="SUPFAM" id="SSF51735">
    <property type="entry name" value="NAD(P)-binding Rossmann-fold domains"/>
    <property type="match status" value="1"/>
</dbReference>
<evidence type="ECO:0000313" key="1">
    <source>
        <dbReference type="EMBL" id="OGY34491.1"/>
    </source>
</evidence>
<name>A0A1G1X3W5_9BACT</name>
<dbReference type="InterPro" id="IPR003462">
    <property type="entry name" value="ODC_Mu_crystall"/>
</dbReference>
<dbReference type="GO" id="GO:0005737">
    <property type="term" value="C:cytoplasm"/>
    <property type="evidence" value="ECO:0007669"/>
    <property type="project" value="TreeGrafter"/>
</dbReference>
<dbReference type="InterPro" id="IPR023401">
    <property type="entry name" value="ODC_N"/>
</dbReference>
<accession>A0A1G1X3W5</accession>
<dbReference type="InterPro" id="IPR036291">
    <property type="entry name" value="NAD(P)-bd_dom_sf"/>
</dbReference>
<gene>
    <name evidence="1" type="ORF">A3D99_03280</name>
</gene>
<dbReference type="Pfam" id="PF02423">
    <property type="entry name" value="OCD_Mu_crystall"/>
    <property type="match status" value="1"/>
</dbReference>
<comment type="caution">
    <text evidence="1">The sequence shown here is derived from an EMBL/GenBank/DDBJ whole genome shotgun (WGS) entry which is preliminary data.</text>
</comment>
<organism evidence="1 2">
    <name type="scientific">Candidatus Andersenbacteria bacterium RIFCSPHIGHO2_12_FULL_45_11</name>
    <dbReference type="NCBI Taxonomy" id="1797281"/>
    <lineage>
        <taxon>Bacteria</taxon>
        <taxon>Candidatus Anderseniibacteriota</taxon>
    </lineage>
</organism>
<dbReference type="PANTHER" id="PTHR13812">
    <property type="entry name" value="KETIMINE REDUCTASE MU-CRYSTALLIN"/>
    <property type="match status" value="1"/>
</dbReference>
<dbReference type="Proteomes" id="UP000177528">
    <property type="component" value="Unassembled WGS sequence"/>
</dbReference>
<dbReference type="AlphaFoldDB" id="A0A1G1X3W5"/>
<proteinExistence type="predicted"/>
<dbReference type="PIRSF" id="PIRSF001439">
    <property type="entry name" value="CryM"/>
    <property type="match status" value="1"/>
</dbReference>
<sequence>MANIILIDKSRVASIIDGNMALVKQSVLNALRIHYEQAYVQPSKVYLQDSPHAHKADRIIAMPVHVKSHALVSGIKWIGSKHTNPQHGLNRASALIVLNDPGTNVPIAVLDGALISAMRTTAISLIAIERLRTEFRTVAILGMGRLGRMHTNIFASEYPSVQEIRCFSQHAPFEDLARQFPQVMKCDTFEDALKGADVVITTTTANSSYIEPHYVPGDQLLINLSLMDFTIPVFTGSDIVVDDWRQCRKAEKVLKSAIDQGLVLQADTHELSNILFGPMKHKHFPGRTIVNPLGMALEDIVTAWEIYQQVKDDASLPTFEIE</sequence>
<evidence type="ECO:0000313" key="2">
    <source>
        <dbReference type="Proteomes" id="UP000177528"/>
    </source>
</evidence>
<protein>
    <recommendedName>
        <fullName evidence="3">Ornithine cyclodeaminase</fullName>
    </recommendedName>
</protein>
<dbReference type="PANTHER" id="PTHR13812:SF19">
    <property type="entry name" value="KETIMINE REDUCTASE MU-CRYSTALLIN"/>
    <property type="match status" value="1"/>
</dbReference>
<dbReference type="EMBL" id="MHHR01000013">
    <property type="protein sequence ID" value="OGY34491.1"/>
    <property type="molecule type" value="Genomic_DNA"/>
</dbReference>
<dbReference type="Gene3D" id="3.30.1780.10">
    <property type="entry name" value="ornithine cyclodeaminase, domain 1"/>
    <property type="match status" value="1"/>
</dbReference>
<evidence type="ECO:0008006" key="3">
    <source>
        <dbReference type="Google" id="ProtNLM"/>
    </source>
</evidence>
<reference evidence="1 2" key="1">
    <citation type="journal article" date="2016" name="Nat. Commun.">
        <title>Thousands of microbial genomes shed light on interconnected biogeochemical processes in an aquifer system.</title>
        <authorList>
            <person name="Anantharaman K."/>
            <person name="Brown C.T."/>
            <person name="Hug L.A."/>
            <person name="Sharon I."/>
            <person name="Castelle C.J."/>
            <person name="Probst A.J."/>
            <person name="Thomas B.C."/>
            <person name="Singh A."/>
            <person name="Wilkins M.J."/>
            <person name="Karaoz U."/>
            <person name="Brodie E.L."/>
            <person name="Williams K.H."/>
            <person name="Hubbard S.S."/>
            <person name="Banfield J.F."/>
        </authorList>
    </citation>
    <scope>NUCLEOTIDE SEQUENCE [LARGE SCALE GENOMIC DNA]</scope>
</reference>